<evidence type="ECO:0000313" key="12">
    <source>
        <dbReference type="Proteomes" id="UP001497516"/>
    </source>
</evidence>
<feature type="transmembrane region" description="Helical" evidence="9">
    <location>
        <begin position="278"/>
        <end position="302"/>
    </location>
</feature>
<dbReference type="PANTHER" id="PTHR48021:SF93">
    <property type="entry name" value="SUGAR TRANSPORTER ERD6-LIKE 1-RELATED"/>
    <property type="match status" value="1"/>
</dbReference>
<dbReference type="InterPro" id="IPR005828">
    <property type="entry name" value="MFS_sugar_transport-like"/>
</dbReference>
<evidence type="ECO:0000259" key="10">
    <source>
        <dbReference type="PROSITE" id="PS50850"/>
    </source>
</evidence>
<accession>A0AAV2CJV7</accession>
<feature type="transmembrane region" description="Helical" evidence="9">
    <location>
        <begin position="377"/>
        <end position="401"/>
    </location>
</feature>
<comment type="subcellular location">
    <subcellularLocation>
        <location evidence="1">Membrane</location>
        <topology evidence="1">Multi-pass membrane protein</topology>
    </subcellularLocation>
</comment>
<evidence type="ECO:0000256" key="2">
    <source>
        <dbReference type="ARBA" id="ARBA00010992"/>
    </source>
</evidence>
<dbReference type="GO" id="GO:0016020">
    <property type="term" value="C:membrane"/>
    <property type="evidence" value="ECO:0007669"/>
    <property type="project" value="UniProtKB-SubCell"/>
</dbReference>
<keyword evidence="7 9" id="KW-0472">Membrane</keyword>
<protein>
    <recommendedName>
        <fullName evidence="10">Major facilitator superfamily (MFS) profile domain-containing protein</fullName>
    </recommendedName>
</protein>
<dbReference type="InterPro" id="IPR044775">
    <property type="entry name" value="MFS_ERD6/Tret1-like"/>
</dbReference>
<evidence type="ECO:0000256" key="8">
    <source>
        <dbReference type="RuleBase" id="RU003346"/>
    </source>
</evidence>
<dbReference type="EMBL" id="OZ034813">
    <property type="protein sequence ID" value="CAL1356294.1"/>
    <property type="molecule type" value="Genomic_DNA"/>
</dbReference>
<feature type="transmembrane region" description="Helical" evidence="9">
    <location>
        <begin position="413"/>
        <end position="433"/>
    </location>
</feature>
<feature type="transmembrane region" description="Helical" evidence="9">
    <location>
        <begin position="142"/>
        <end position="161"/>
    </location>
</feature>
<keyword evidence="5 9" id="KW-0812">Transmembrane</keyword>
<dbReference type="PROSITE" id="PS00216">
    <property type="entry name" value="SUGAR_TRANSPORT_1"/>
    <property type="match status" value="1"/>
</dbReference>
<comment type="similarity">
    <text evidence="2 8">Belongs to the major facilitator superfamily. Sugar transporter (TC 2.A.1.1) family.</text>
</comment>
<feature type="transmembrane region" description="Helical" evidence="9">
    <location>
        <begin position="112"/>
        <end position="130"/>
    </location>
</feature>
<reference evidence="11 12" key="1">
    <citation type="submission" date="2024-04" db="EMBL/GenBank/DDBJ databases">
        <authorList>
            <person name="Fracassetti M."/>
        </authorList>
    </citation>
    <scope>NUCLEOTIDE SEQUENCE [LARGE SCALE GENOMIC DNA]</scope>
</reference>
<feature type="transmembrane region" description="Helical" evidence="9">
    <location>
        <begin position="80"/>
        <end position="100"/>
    </location>
</feature>
<keyword evidence="3 8" id="KW-0813">Transport</keyword>
<dbReference type="AlphaFoldDB" id="A0AAV2CJV7"/>
<dbReference type="Pfam" id="PF00083">
    <property type="entry name" value="Sugar_tr"/>
    <property type="match status" value="1"/>
</dbReference>
<evidence type="ECO:0000313" key="11">
    <source>
        <dbReference type="EMBL" id="CAL1356294.1"/>
    </source>
</evidence>
<organism evidence="11 12">
    <name type="scientific">Linum trigynum</name>
    <dbReference type="NCBI Taxonomy" id="586398"/>
    <lineage>
        <taxon>Eukaryota</taxon>
        <taxon>Viridiplantae</taxon>
        <taxon>Streptophyta</taxon>
        <taxon>Embryophyta</taxon>
        <taxon>Tracheophyta</taxon>
        <taxon>Spermatophyta</taxon>
        <taxon>Magnoliopsida</taxon>
        <taxon>eudicotyledons</taxon>
        <taxon>Gunneridae</taxon>
        <taxon>Pentapetalae</taxon>
        <taxon>rosids</taxon>
        <taxon>fabids</taxon>
        <taxon>Malpighiales</taxon>
        <taxon>Linaceae</taxon>
        <taxon>Linum</taxon>
    </lineage>
</organism>
<dbReference type="InterPro" id="IPR003663">
    <property type="entry name" value="Sugar/inositol_transpt"/>
</dbReference>
<feature type="transmembrane region" description="Helical" evidence="9">
    <location>
        <begin position="314"/>
        <end position="336"/>
    </location>
</feature>
<dbReference type="PRINTS" id="PR00171">
    <property type="entry name" value="SUGRTRNSPORT"/>
</dbReference>
<dbReference type="Proteomes" id="UP001497516">
    <property type="component" value="Chromosome 1"/>
</dbReference>
<feature type="domain" description="Major facilitator superfamily (MFS) profile" evidence="10">
    <location>
        <begin position="46"/>
        <end position="467"/>
    </location>
</feature>
<feature type="transmembrane region" description="Helical" evidence="9">
    <location>
        <begin position="343"/>
        <end position="365"/>
    </location>
</feature>
<dbReference type="InterPro" id="IPR050549">
    <property type="entry name" value="MFS_Trehalose_Transporter"/>
</dbReference>
<evidence type="ECO:0000256" key="6">
    <source>
        <dbReference type="ARBA" id="ARBA00022989"/>
    </source>
</evidence>
<keyword evidence="12" id="KW-1185">Reference proteome</keyword>
<keyword evidence="4" id="KW-0762">Sugar transport</keyword>
<dbReference type="SUPFAM" id="SSF103473">
    <property type="entry name" value="MFS general substrate transporter"/>
    <property type="match status" value="1"/>
</dbReference>
<dbReference type="NCBIfam" id="TIGR00879">
    <property type="entry name" value="SP"/>
    <property type="match status" value="1"/>
</dbReference>
<evidence type="ECO:0000256" key="1">
    <source>
        <dbReference type="ARBA" id="ARBA00004141"/>
    </source>
</evidence>
<dbReference type="PANTHER" id="PTHR48021">
    <property type="match status" value="1"/>
</dbReference>
<evidence type="ECO:0000256" key="5">
    <source>
        <dbReference type="ARBA" id="ARBA00022692"/>
    </source>
</evidence>
<sequence>MVQMGFDDGMRAKTSPLLVAVDEEDPHRDSAAGDMPSFITPVLVLSTFIAGCGSFCYGYAMGYSSPAQSGIMAEMGLSLAQYSIFGSIMTIGGMIGAIFSGKITDMFGRRRAMMLSAVACIPGWLAITFAKDALWLEIGRMLIGFAVGVSSFVVPVYIAEIAPKQIRGRFTSINLLMTNYGFAVAFFMGNIISWRTLSLIAVFPCVVQLVGLFFIPESPRWLAKVGREKEVQGALQRLRGKKDIADIFQEADDIREISEAFQPGKDANPLKLFQKKNAYPMIVVVGLMLLQQLGGISALAFYTSTVFTKAGFSTTIGSTSLSIMQIPVTLIAVLLMDAFGRRTLLMVSSAGACLSLLLVAVSFHLKELQYLDDLTPLLVFLGISGYVAAFGIGMGGIPWVLMSEILPIDVKASGGSIVTLTNWSVSWLITYTFNFALEWNPASTFFFFAAMSLVAVFFTWKLVPETRGRTLEEIQQLCS</sequence>
<evidence type="ECO:0000256" key="9">
    <source>
        <dbReference type="SAM" id="Phobius"/>
    </source>
</evidence>
<name>A0AAV2CJV7_9ROSI</name>
<evidence type="ECO:0000256" key="7">
    <source>
        <dbReference type="ARBA" id="ARBA00023136"/>
    </source>
</evidence>
<feature type="transmembrane region" description="Helical" evidence="9">
    <location>
        <begin position="445"/>
        <end position="463"/>
    </location>
</feature>
<dbReference type="PROSITE" id="PS50850">
    <property type="entry name" value="MFS"/>
    <property type="match status" value="1"/>
</dbReference>
<dbReference type="CDD" id="cd17358">
    <property type="entry name" value="MFS_GLUT6_8_Class3_like"/>
    <property type="match status" value="1"/>
</dbReference>
<proteinExistence type="inferred from homology"/>
<gene>
    <name evidence="11" type="ORF">LTRI10_LOCUS4004</name>
</gene>
<feature type="transmembrane region" description="Helical" evidence="9">
    <location>
        <begin position="198"/>
        <end position="215"/>
    </location>
</feature>
<feature type="transmembrane region" description="Helical" evidence="9">
    <location>
        <begin position="173"/>
        <end position="192"/>
    </location>
</feature>
<dbReference type="InterPro" id="IPR036259">
    <property type="entry name" value="MFS_trans_sf"/>
</dbReference>
<dbReference type="Gene3D" id="1.20.1250.20">
    <property type="entry name" value="MFS general substrate transporter like domains"/>
    <property type="match status" value="1"/>
</dbReference>
<dbReference type="GO" id="GO:0051119">
    <property type="term" value="F:sugar transmembrane transporter activity"/>
    <property type="evidence" value="ECO:0007669"/>
    <property type="project" value="InterPro"/>
</dbReference>
<dbReference type="InterPro" id="IPR005829">
    <property type="entry name" value="Sugar_transporter_CS"/>
</dbReference>
<keyword evidence="6 9" id="KW-1133">Transmembrane helix</keyword>
<dbReference type="FunFam" id="1.20.1250.20:FF:000043">
    <property type="entry name" value="sugar transporter ERD6-like 6"/>
    <property type="match status" value="1"/>
</dbReference>
<dbReference type="PROSITE" id="PS00217">
    <property type="entry name" value="SUGAR_TRANSPORT_2"/>
    <property type="match status" value="1"/>
</dbReference>
<feature type="transmembrane region" description="Helical" evidence="9">
    <location>
        <begin position="38"/>
        <end position="60"/>
    </location>
</feature>
<evidence type="ECO:0000256" key="3">
    <source>
        <dbReference type="ARBA" id="ARBA00022448"/>
    </source>
</evidence>
<dbReference type="InterPro" id="IPR020846">
    <property type="entry name" value="MFS_dom"/>
</dbReference>
<evidence type="ECO:0000256" key="4">
    <source>
        <dbReference type="ARBA" id="ARBA00022597"/>
    </source>
</evidence>